<evidence type="ECO:0000256" key="2">
    <source>
        <dbReference type="SAM" id="SignalP"/>
    </source>
</evidence>
<proteinExistence type="predicted"/>
<evidence type="ECO:0000313" key="3">
    <source>
        <dbReference type="EMBL" id="MBD7961095.1"/>
    </source>
</evidence>
<accession>A0ABR8SCC2</accession>
<feature type="region of interest" description="Disordered" evidence="1">
    <location>
        <begin position="75"/>
        <end position="103"/>
    </location>
</feature>
<dbReference type="InterPro" id="IPR025421">
    <property type="entry name" value="DUF4148"/>
</dbReference>
<keyword evidence="4" id="KW-1185">Reference proteome</keyword>
<keyword evidence="2" id="KW-0732">Signal</keyword>
<feature type="signal peptide" evidence="2">
    <location>
        <begin position="1"/>
        <end position="21"/>
    </location>
</feature>
<evidence type="ECO:0000256" key="1">
    <source>
        <dbReference type="SAM" id="MobiDB-lite"/>
    </source>
</evidence>
<comment type="caution">
    <text evidence="3">The sequence shown here is derived from an EMBL/GenBank/DDBJ whole genome shotgun (WGS) entry which is preliminary data.</text>
</comment>
<dbReference type="Proteomes" id="UP000634919">
    <property type="component" value="Unassembled WGS sequence"/>
</dbReference>
<feature type="chain" id="PRO_5046462372" evidence="2">
    <location>
        <begin position="22"/>
        <end position="103"/>
    </location>
</feature>
<evidence type="ECO:0000313" key="4">
    <source>
        <dbReference type="Proteomes" id="UP000634919"/>
    </source>
</evidence>
<name>A0ABR8SCC2_9BURK</name>
<organism evidence="3 4">
    <name type="scientific">Comamonas avium</name>
    <dbReference type="NCBI Taxonomy" id="2762231"/>
    <lineage>
        <taxon>Bacteria</taxon>
        <taxon>Pseudomonadati</taxon>
        <taxon>Pseudomonadota</taxon>
        <taxon>Betaproteobacteria</taxon>
        <taxon>Burkholderiales</taxon>
        <taxon>Comamonadaceae</taxon>
        <taxon>Comamonas</taxon>
    </lineage>
</organism>
<dbReference type="RefSeq" id="WP_191723486.1">
    <property type="nucleotide sequence ID" value="NZ_JACSQK010000005.1"/>
</dbReference>
<sequence length="103" mass="11317">MRYRLFSLAALALGMASVVHAESPVSPDRASQGLTREQVLADLQQWHAAGMSFVAHPSGYSESAQSPEYQRYLQMHQQQSGDTAVAQDHTATQPMEQSIVKTN</sequence>
<gene>
    <name evidence="3" type="ORF">H9646_11405</name>
</gene>
<reference evidence="3 4" key="1">
    <citation type="submission" date="2020-08" db="EMBL/GenBank/DDBJ databases">
        <title>A Genomic Blueprint of the Chicken Gut Microbiome.</title>
        <authorList>
            <person name="Gilroy R."/>
            <person name="Ravi A."/>
            <person name="Getino M."/>
            <person name="Pursley I."/>
            <person name="Horton D.L."/>
            <person name="Alikhan N.-F."/>
            <person name="Baker D."/>
            <person name="Gharbi K."/>
            <person name="Hall N."/>
            <person name="Watson M."/>
            <person name="Adriaenssens E.M."/>
            <person name="Foster-Nyarko E."/>
            <person name="Jarju S."/>
            <person name="Secka A."/>
            <person name="Antonio M."/>
            <person name="Oren A."/>
            <person name="Chaudhuri R."/>
            <person name="La Ragione R.M."/>
            <person name="Hildebrand F."/>
            <person name="Pallen M.J."/>
        </authorList>
    </citation>
    <scope>NUCLEOTIDE SEQUENCE [LARGE SCALE GENOMIC DNA]</scope>
    <source>
        <strain evidence="3 4">Sa2CVA6</strain>
    </source>
</reference>
<dbReference type="Pfam" id="PF13663">
    <property type="entry name" value="DUF4148"/>
    <property type="match status" value="1"/>
</dbReference>
<feature type="compositionally biased region" description="Polar residues" evidence="1">
    <location>
        <begin position="89"/>
        <end position="103"/>
    </location>
</feature>
<protein>
    <submittedName>
        <fullName evidence="3">DUF4148 domain-containing protein</fullName>
    </submittedName>
</protein>
<dbReference type="EMBL" id="JACSQK010000005">
    <property type="protein sequence ID" value="MBD7961095.1"/>
    <property type="molecule type" value="Genomic_DNA"/>
</dbReference>